<evidence type="ECO:0000313" key="4">
    <source>
        <dbReference type="EMBL" id="CAE7629269.1"/>
    </source>
</evidence>
<dbReference type="PANTHER" id="PTHR24198:SF165">
    <property type="entry name" value="ANKYRIN REPEAT-CONTAINING PROTEIN-RELATED"/>
    <property type="match status" value="1"/>
</dbReference>
<gene>
    <name evidence="4" type="primary">EXOSC10</name>
    <name evidence="4" type="ORF">SNEC2469_LOCUS17727</name>
</gene>
<dbReference type="Pfam" id="PF12796">
    <property type="entry name" value="Ank_2"/>
    <property type="match status" value="1"/>
</dbReference>
<dbReference type="InterPro" id="IPR002110">
    <property type="entry name" value="Ankyrin_rpt"/>
</dbReference>
<keyword evidence="1" id="KW-0677">Repeat</keyword>
<dbReference type="AlphaFoldDB" id="A0A812VGR1"/>
<dbReference type="PROSITE" id="PS50088">
    <property type="entry name" value="ANK_REPEAT"/>
    <property type="match status" value="1"/>
</dbReference>
<dbReference type="Proteomes" id="UP000601435">
    <property type="component" value="Unassembled WGS sequence"/>
</dbReference>
<sequence length="450" mass="49642">MAMSPRCLESSAPVPPRRALLLLPRRRPPLEGAVLAAIVAAAPPLLRARQCLTQTFKSKRCKELPLGAACLVLSSGSGHAEVGRRLGRIHDILQEAEQLLGGSEEAEMEALQLSQHLRSCRDDPGRLGPGVGRLSAWLKESASQGRRFLGGDRLSLRSDVALVGALLTSRSWCRRLAGASLQKLQAAKQPLKGTDLVLQWMLTVLNEEPCQQALKAARDLETSWPSLHDEVLPPELCDFLRSLEVPEPLCAQELLSAKEREELEEEQRQAELAGIPLIKAVQHGDVEAVRSLLESGVSVDAKFRTKHHEVRLEHIACAVGVSRPACRQHDDDHPAKLIARDLNLQLFPDRDPGMEAKGIEILRLLVEYRGSLEALDSDGGTPAFYAAMAGNVRCFEHMLQAGGEKVFHHQDYLDRYPLYWATSNDQPAAVQWLLQHTCLPVVRISVVWGL</sequence>
<keyword evidence="5" id="KW-1185">Reference proteome</keyword>
<evidence type="ECO:0000313" key="5">
    <source>
        <dbReference type="Proteomes" id="UP000601435"/>
    </source>
</evidence>
<dbReference type="PANTHER" id="PTHR24198">
    <property type="entry name" value="ANKYRIN REPEAT AND PROTEIN KINASE DOMAIN-CONTAINING PROTEIN"/>
    <property type="match status" value="1"/>
</dbReference>
<feature type="repeat" description="ANK" evidence="3">
    <location>
        <begin position="272"/>
        <end position="304"/>
    </location>
</feature>
<evidence type="ECO:0000256" key="2">
    <source>
        <dbReference type="ARBA" id="ARBA00023043"/>
    </source>
</evidence>
<protein>
    <submittedName>
        <fullName evidence="4">EXOSC10 protein</fullName>
    </submittedName>
</protein>
<dbReference type="SMART" id="SM00248">
    <property type="entry name" value="ANK"/>
    <property type="match status" value="3"/>
</dbReference>
<dbReference type="InterPro" id="IPR036770">
    <property type="entry name" value="Ankyrin_rpt-contain_sf"/>
</dbReference>
<dbReference type="EMBL" id="CAJNJA010029487">
    <property type="protein sequence ID" value="CAE7629269.1"/>
    <property type="molecule type" value="Genomic_DNA"/>
</dbReference>
<evidence type="ECO:0000256" key="3">
    <source>
        <dbReference type="PROSITE-ProRule" id="PRU00023"/>
    </source>
</evidence>
<proteinExistence type="predicted"/>
<dbReference type="SUPFAM" id="SSF48403">
    <property type="entry name" value="Ankyrin repeat"/>
    <property type="match status" value="1"/>
</dbReference>
<accession>A0A812VGR1</accession>
<evidence type="ECO:0000256" key="1">
    <source>
        <dbReference type="ARBA" id="ARBA00022737"/>
    </source>
</evidence>
<keyword evidence="2 3" id="KW-0040">ANK repeat</keyword>
<name>A0A812VGR1_9DINO</name>
<reference evidence="4" key="1">
    <citation type="submission" date="2021-02" db="EMBL/GenBank/DDBJ databases">
        <authorList>
            <person name="Dougan E. K."/>
            <person name="Rhodes N."/>
            <person name="Thang M."/>
            <person name="Chan C."/>
        </authorList>
    </citation>
    <scope>NUCLEOTIDE SEQUENCE</scope>
</reference>
<organism evidence="4 5">
    <name type="scientific">Symbiodinium necroappetens</name>
    <dbReference type="NCBI Taxonomy" id="1628268"/>
    <lineage>
        <taxon>Eukaryota</taxon>
        <taxon>Sar</taxon>
        <taxon>Alveolata</taxon>
        <taxon>Dinophyceae</taxon>
        <taxon>Suessiales</taxon>
        <taxon>Symbiodiniaceae</taxon>
        <taxon>Symbiodinium</taxon>
    </lineage>
</organism>
<dbReference type="Gene3D" id="1.25.40.20">
    <property type="entry name" value="Ankyrin repeat-containing domain"/>
    <property type="match status" value="1"/>
</dbReference>
<dbReference type="OrthoDB" id="441851at2759"/>
<comment type="caution">
    <text evidence="4">The sequence shown here is derived from an EMBL/GenBank/DDBJ whole genome shotgun (WGS) entry which is preliminary data.</text>
</comment>